<name>A0A158G1Q9_9BURK</name>
<reference evidence="2 3" key="1">
    <citation type="submission" date="2016-01" db="EMBL/GenBank/DDBJ databases">
        <authorList>
            <person name="Oliw E.H."/>
        </authorList>
    </citation>
    <scope>NUCLEOTIDE SEQUENCE [LARGE SCALE GENOMIC DNA]</scope>
    <source>
        <strain evidence="2">LMG 27134</strain>
    </source>
</reference>
<keyword evidence="1" id="KW-1133">Transmembrane helix</keyword>
<keyword evidence="1" id="KW-0812">Transmembrane</keyword>
<sequence length="259" mass="28436">MEKNIIKLPLGMFAFNVLFGALAVASFPVLIWALPVMLAAALVYAVFAAFFATGYTAYHQGMSILMRLNFCLFAATVCALLADTLGLTSRAMLMLTSGYFAALITAYFIFFFRERGRNWNDFLDSLRSPTLAIEGVRVVRFIRSRGSSQAKRSKSPSLLAPLGAAAGVVAMTVVGAVFGAQGKALFQCAVEAAILVSPFAVLPFVMVYFVGVHEVKRVEKRQRTRFVFDDVEALQHERAKLSVARLINPRLRQVVPPAR</sequence>
<dbReference type="AlphaFoldDB" id="A0A158G1Q9"/>
<feature type="transmembrane region" description="Helical" evidence="1">
    <location>
        <begin position="93"/>
        <end position="112"/>
    </location>
</feature>
<keyword evidence="1" id="KW-0472">Membrane</keyword>
<feature type="transmembrane region" description="Helical" evidence="1">
    <location>
        <begin position="158"/>
        <end position="178"/>
    </location>
</feature>
<dbReference type="RefSeq" id="WP_062084634.1">
    <property type="nucleotide sequence ID" value="NZ_FCOK02000009.1"/>
</dbReference>
<gene>
    <name evidence="2" type="ORF">AWB69_01945</name>
</gene>
<dbReference type="Proteomes" id="UP000054683">
    <property type="component" value="Unassembled WGS sequence"/>
</dbReference>
<feature type="transmembrane region" description="Helical" evidence="1">
    <location>
        <begin position="38"/>
        <end position="58"/>
    </location>
</feature>
<feature type="transmembrane region" description="Helical" evidence="1">
    <location>
        <begin position="12"/>
        <end position="32"/>
    </location>
</feature>
<evidence type="ECO:0000313" key="3">
    <source>
        <dbReference type="Proteomes" id="UP000054683"/>
    </source>
</evidence>
<dbReference type="EMBL" id="FCOK02000009">
    <property type="protein sequence ID" value="SAL26026.1"/>
    <property type="molecule type" value="Genomic_DNA"/>
</dbReference>
<proteinExistence type="predicted"/>
<dbReference type="OrthoDB" id="9135159at2"/>
<protein>
    <submittedName>
        <fullName evidence="2">Uncharacterized protein</fullName>
    </submittedName>
</protein>
<evidence type="ECO:0000313" key="2">
    <source>
        <dbReference type="EMBL" id="SAL26026.1"/>
    </source>
</evidence>
<feature type="transmembrane region" description="Helical" evidence="1">
    <location>
        <begin position="70"/>
        <end position="87"/>
    </location>
</feature>
<accession>A0A158G1Q9</accession>
<evidence type="ECO:0000256" key="1">
    <source>
        <dbReference type="SAM" id="Phobius"/>
    </source>
</evidence>
<organism evidence="2 3">
    <name type="scientific">Caballeronia udeis</name>
    <dbReference type="NCBI Taxonomy" id="1232866"/>
    <lineage>
        <taxon>Bacteria</taxon>
        <taxon>Pseudomonadati</taxon>
        <taxon>Pseudomonadota</taxon>
        <taxon>Betaproteobacteria</taxon>
        <taxon>Burkholderiales</taxon>
        <taxon>Burkholderiaceae</taxon>
        <taxon>Caballeronia</taxon>
    </lineage>
</organism>
<feature type="transmembrane region" description="Helical" evidence="1">
    <location>
        <begin position="184"/>
        <end position="211"/>
    </location>
</feature>